<accession>A0A518RHE5</accession>
<sequence length="681" mass="74472">MVRSGPAMIALTTLAGLLASAGPALAEGCESRLRPGPMPPAGAQLEAKTLIELRDFREISVSPDGRWAALILRRASVDTDSYCIGVVLVPLRAGALSRFVDTGGDPILTRVDIRGVPDFVGGTITSVAPVWSPDSRSIAYLRRDNGSTQVWVAAINGPARQVTRLADEARSVEWTTPRILRIMIRPTREAETAIQREGRSGYLYDRRFWTLSEARPRPRPVPFKTIAVDATTGQASLDVPPAADPNRPSGASLFAFLPGTGRAWTASEPPGLFDAVSVLKVEHRGRRLACGDVCGSRITGLWAREPGEILFLRSGNPENGGRTEIFRWRIGREVGPQRIVDTEDILESCKLAGRMLICARERMQHPRSVVTINPNTGAFVTLYDPNPEFASVALGSAQRLRWTASDGIASYGDLVLPPNHRPGQNHPLIIVNYTSQGFLRGGSGDDYPIYLFAQNGFAVLSVQRPRAVASGSGAADLDEFQRINVKDWRERRRILAGLEAGVDRVVDLGVVDPARIGLTGLSDGAATVQFALLNSKRYRAAAISSCCESAGAGPAVGPAYLESIAKWGYPPQGEDNPRFWEPYSLAANAKRMRTPLLMQLTDQEFRLAVETYAALDHAEAPTEMYVYPDEGHVKFHPVHRLAVYRRSLAWFEFWMNGKVSADPDDAETMARWALLRSRVAE</sequence>
<reference evidence="3 4" key="1">
    <citation type="submission" date="2019-07" db="EMBL/GenBank/DDBJ databases">
        <title>Sphingomonas alkalisoli sp. nov., isolated from rhizosphere soil of Suaedae salsa.</title>
        <authorList>
            <person name="Zhang H."/>
            <person name="Xu L."/>
            <person name="Zhang J.-X."/>
            <person name="Sun J.-Q."/>
        </authorList>
    </citation>
    <scope>NUCLEOTIDE SEQUENCE [LARGE SCALE GENOMIC DNA]</scope>
    <source>
        <strain evidence="3 4">XS-10</strain>
    </source>
</reference>
<dbReference type="InterPro" id="IPR001375">
    <property type="entry name" value="Peptidase_S9_cat"/>
</dbReference>
<dbReference type="Gene3D" id="3.40.50.1820">
    <property type="entry name" value="alpha/beta hydrolase"/>
    <property type="match status" value="1"/>
</dbReference>
<dbReference type="Gene3D" id="2.120.10.30">
    <property type="entry name" value="TolB, C-terminal domain"/>
    <property type="match status" value="1"/>
</dbReference>
<dbReference type="OrthoDB" id="100212at2"/>
<dbReference type="EMBL" id="CP042239">
    <property type="protein sequence ID" value="QDX26883.1"/>
    <property type="molecule type" value="Genomic_DNA"/>
</dbReference>
<dbReference type="Pfam" id="PF00326">
    <property type="entry name" value="Peptidase_S9"/>
    <property type="match status" value="1"/>
</dbReference>
<dbReference type="SUPFAM" id="SSF53474">
    <property type="entry name" value="alpha/beta-Hydrolases"/>
    <property type="match status" value="1"/>
</dbReference>
<evidence type="ECO:0000313" key="3">
    <source>
        <dbReference type="EMBL" id="QDX26883.1"/>
    </source>
</evidence>
<dbReference type="Pfam" id="PF07676">
    <property type="entry name" value="PD40"/>
    <property type="match status" value="1"/>
</dbReference>
<name>A0A518RHE5_9SPHN</name>
<dbReference type="GO" id="GO:0008236">
    <property type="term" value="F:serine-type peptidase activity"/>
    <property type="evidence" value="ECO:0007669"/>
    <property type="project" value="InterPro"/>
</dbReference>
<dbReference type="SUPFAM" id="SSF82171">
    <property type="entry name" value="DPP6 N-terminal domain-like"/>
    <property type="match status" value="1"/>
</dbReference>
<evidence type="ECO:0000313" key="4">
    <source>
        <dbReference type="Proteomes" id="UP000318055"/>
    </source>
</evidence>
<evidence type="ECO:0000259" key="2">
    <source>
        <dbReference type="Pfam" id="PF00326"/>
    </source>
</evidence>
<feature type="domain" description="Peptidase S9 prolyl oligopeptidase catalytic" evidence="2">
    <location>
        <begin position="497"/>
        <end position="656"/>
    </location>
</feature>
<dbReference type="KEGG" id="ssua:FPZ54_13280"/>
<dbReference type="InterPro" id="IPR029058">
    <property type="entry name" value="AB_hydrolase_fold"/>
</dbReference>
<keyword evidence="1" id="KW-0732">Signal</keyword>
<dbReference type="NCBIfam" id="NF033523">
    <property type="entry name" value="lasso_peptidase"/>
    <property type="match status" value="1"/>
</dbReference>
<dbReference type="InterPro" id="IPR053536">
    <property type="entry name" value="Lasso_peptide_isopeptidase"/>
</dbReference>
<feature type="signal peptide" evidence="1">
    <location>
        <begin position="1"/>
        <end position="26"/>
    </location>
</feature>
<feature type="chain" id="PRO_5021710345" evidence="1">
    <location>
        <begin position="27"/>
        <end position="681"/>
    </location>
</feature>
<dbReference type="InterPro" id="IPR011659">
    <property type="entry name" value="WD40"/>
</dbReference>
<dbReference type="InterPro" id="IPR011042">
    <property type="entry name" value="6-blade_b-propeller_TolB-like"/>
</dbReference>
<keyword evidence="4" id="KW-1185">Reference proteome</keyword>
<gene>
    <name evidence="3" type="ORF">FPZ54_13280</name>
</gene>
<organism evidence="3 4">
    <name type="scientific">Sphingomonas suaedae</name>
    <dbReference type="NCBI Taxonomy" id="2599297"/>
    <lineage>
        <taxon>Bacteria</taxon>
        <taxon>Pseudomonadati</taxon>
        <taxon>Pseudomonadota</taxon>
        <taxon>Alphaproteobacteria</taxon>
        <taxon>Sphingomonadales</taxon>
        <taxon>Sphingomonadaceae</taxon>
        <taxon>Sphingomonas</taxon>
    </lineage>
</organism>
<protein>
    <submittedName>
        <fullName evidence="3">Atxe2 family lasso peptide isopeptidase</fullName>
    </submittedName>
</protein>
<proteinExistence type="predicted"/>
<dbReference type="AlphaFoldDB" id="A0A518RHE5"/>
<dbReference type="Proteomes" id="UP000318055">
    <property type="component" value="Chromosome"/>
</dbReference>
<evidence type="ECO:0000256" key="1">
    <source>
        <dbReference type="SAM" id="SignalP"/>
    </source>
</evidence>
<dbReference type="GO" id="GO:0006508">
    <property type="term" value="P:proteolysis"/>
    <property type="evidence" value="ECO:0007669"/>
    <property type="project" value="InterPro"/>
</dbReference>